<dbReference type="EMBL" id="QJKK01000003">
    <property type="protein sequence ID" value="RAL25696.1"/>
    <property type="molecule type" value="Genomic_DNA"/>
</dbReference>
<evidence type="ECO:0000313" key="1">
    <source>
        <dbReference type="EMBL" id="RAL25696.1"/>
    </source>
</evidence>
<accession>A0A364K5W9</accession>
<keyword evidence="2" id="KW-1185">Reference proteome</keyword>
<protein>
    <submittedName>
        <fullName evidence="1">Uncharacterized protein</fullName>
    </submittedName>
</protein>
<dbReference type="AlphaFoldDB" id="A0A364K5W9"/>
<name>A0A364K5W9_9BACL</name>
<organism evidence="1 2">
    <name type="scientific">Thermoflavimicrobium daqui</name>
    <dbReference type="NCBI Taxonomy" id="2137476"/>
    <lineage>
        <taxon>Bacteria</taxon>
        <taxon>Bacillati</taxon>
        <taxon>Bacillota</taxon>
        <taxon>Bacilli</taxon>
        <taxon>Bacillales</taxon>
        <taxon>Thermoactinomycetaceae</taxon>
        <taxon>Thermoflavimicrobium</taxon>
    </lineage>
</organism>
<reference evidence="1 2" key="2">
    <citation type="submission" date="2018-06" db="EMBL/GenBank/DDBJ databases">
        <authorList>
            <person name="Zhirakovskaya E."/>
        </authorList>
    </citation>
    <scope>NUCLEOTIDE SEQUENCE [LARGE SCALE GENOMIC DNA]</scope>
    <source>
        <strain evidence="1 2">FBKL4.011</strain>
    </source>
</reference>
<proteinExistence type="predicted"/>
<evidence type="ECO:0000313" key="2">
    <source>
        <dbReference type="Proteomes" id="UP000251213"/>
    </source>
</evidence>
<dbReference type="RefSeq" id="WP_113658310.1">
    <property type="nucleotide sequence ID" value="NZ_KZ845665.1"/>
</dbReference>
<comment type="caution">
    <text evidence="1">The sequence shown here is derived from an EMBL/GenBank/DDBJ whole genome shotgun (WGS) entry which is preliminary data.</text>
</comment>
<dbReference type="OrthoDB" id="2990354at2"/>
<sequence>MSHISANEISLLLASRGNSLSPETDPKPHRLWDLDTRAALVILWGLLVYPLLDPDLKKNKQLGWIEINQLTYLFKEYLGDAKEFKDVLYLFKHYDYIRFRADGKIIAGTGLLSAIDAAKMYKLFRTSVLSRKLIQKQNIP</sequence>
<dbReference type="Proteomes" id="UP000251213">
    <property type="component" value="Unassembled WGS sequence"/>
</dbReference>
<reference evidence="1 2" key="1">
    <citation type="submission" date="2018-06" db="EMBL/GenBank/DDBJ databases">
        <title>Thermoflavimicrobium daqus sp. nov., a thermophilic microbe isolated from Moutai-flavour Daqu.</title>
        <authorList>
            <person name="Wang X."/>
            <person name="Zhou H."/>
        </authorList>
    </citation>
    <scope>NUCLEOTIDE SEQUENCE [LARGE SCALE GENOMIC DNA]</scope>
    <source>
        <strain evidence="1 2">FBKL4.011</strain>
    </source>
</reference>
<gene>
    <name evidence="1" type="ORF">DL897_06370</name>
</gene>